<dbReference type="eggNOG" id="COG4282">
    <property type="taxonomic scope" value="Bacteria"/>
</dbReference>
<dbReference type="InterPro" id="IPR018958">
    <property type="entry name" value="Knr4/Smi1-like_dom"/>
</dbReference>
<dbReference type="Gene3D" id="3.40.1580.10">
    <property type="entry name" value="SMI1/KNR4-like"/>
    <property type="match status" value="1"/>
</dbReference>
<dbReference type="HOGENOM" id="CLU_113681_0_0_0"/>
<dbReference type="AlphaFoldDB" id="A5TXY3"/>
<feature type="domain" description="Knr4/Smi1-like" evidence="1">
    <location>
        <begin position="37"/>
        <end position="189"/>
    </location>
</feature>
<dbReference type="InterPro" id="IPR037883">
    <property type="entry name" value="Knr4/Smi1-like_sf"/>
</dbReference>
<dbReference type="Proteomes" id="UP000001921">
    <property type="component" value="Chromosome"/>
</dbReference>
<organism evidence="2">
    <name type="scientific">Fusobacterium polymorphum ATCC 10953</name>
    <dbReference type="NCBI Taxonomy" id="393480"/>
    <lineage>
        <taxon>Bacteria</taxon>
        <taxon>Fusobacteriati</taxon>
        <taxon>Fusobacteriota</taxon>
        <taxon>Fusobacteriia</taxon>
        <taxon>Fusobacteriales</taxon>
        <taxon>Fusobacteriaceae</taxon>
        <taxon>Fusobacterium</taxon>
    </lineage>
</organism>
<proteinExistence type="predicted"/>
<dbReference type="SUPFAM" id="SSF160631">
    <property type="entry name" value="SMI1/KNR4-like"/>
    <property type="match status" value="1"/>
</dbReference>
<dbReference type="SMART" id="SM00860">
    <property type="entry name" value="SMI1_KNR4"/>
    <property type="match status" value="1"/>
</dbReference>
<evidence type="ECO:0000313" key="2">
    <source>
        <dbReference type="EMBL" id="EDK89758.1"/>
    </source>
</evidence>
<gene>
    <name evidence="2" type="ORF">FNP_1991</name>
</gene>
<dbReference type="Pfam" id="PF09346">
    <property type="entry name" value="SMI1_KNR4"/>
    <property type="match status" value="1"/>
</dbReference>
<name>A5TXY3_FUSNP</name>
<evidence type="ECO:0000259" key="1">
    <source>
        <dbReference type="SMART" id="SM00860"/>
    </source>
</evidence>
<reference evidence="2" key="1">
    <citation type="submission" date="2006-07" db="EMBL/GenBank/DDBJ databases">
        <authorList>
            <person name="Qin X."/>
            <person name="Weinstock G.M."/>
        </authorList>
    </citation>
    <scope>NUCLEOTIDE SEQUENCE [LARGE SCALE GENOMIC DNA]</scope>
    <source>
        <strain evidence="2">ATCC 10953</strain>
    </source>
</reference>
<protein>
    <recommendedName>
        <fullName evidence="1">Knr4/Smi1-like domain-containing protein</fullName>
    </recommendedName>
</protein>
<dbReference type="EMBL" id="CM000440">
    <property type="protein sequence ID" value="EDK89758.1"/>
    <property type="molecule type" value="Genomic_DNA"/>
</dbReference>
<accession>A5TXY3</accession>
<sequence length="204" mass="23762">MEVFVNIAKKYIEELKKAYYKNGGKEVWDNIEKIKEGASEENIKKLKEEYPEVPDSLIELLKIVDGTYFREYKGKTVASYFLGSDVEEYPYYLLSSSQILETKNEAYDFYADYVDREYEEVEIDEEIISDSKKMKWLHFSDCMNNGGTSQLFIDFSPSEKGVKGQIVRFLHDPDEIGVIADSFDEYLEELIESGLDFISEDMID</sequence>
<reference evidence="2" key="2">
    <citation type="submission" date="2007-05" db="EMBL/GenBank/DDBJ databases">
        <title>Genome sequence of Fusobacterium nucleatum subspecies polymorphum - a genetically tractable Fusobacterium.</title>
        <authorList>
            <person name="Karpathy S.E."/>
            <person name="Xiang Q."/>
            <person name="Gioia J."/>
            <person name="Jiang H."/>
            <person name="Liu Y."/>
            <person name="Petrosino J.F."/>
            <person name="Yerrapragada S."/>
            <person name="Fox G.E."/>
            <person name="Kinder Haake S."/>
            <person name="Weinstock G.M."/>
            <person name="Highlander S.K."/>
        </authorList>
    </citation>
    <scope>NUCLEOTIDE SEQUENCE [LARGE SCALE GENOMIC DNA]</scope>
    <source>
        <strain evidence="2">ATCC 10953</strain>
    </source>
</reference>